<organism evidence="2 3">
    <name type="scientific">Trifolium medium</name>
    <dbReference type="NCBI Taxonomy" id="97028"/>
    <lineage>
        <taxon>Eukaryota</taxon>
        <taxon>Viridiplantae</taxon>
        <taxon>Streptophyta</taxon>
        <taxon>Embryophyta</taxon>
        <taxon>Tracheophyta</taxon>
        <taxon>Spermatophyta</taxon>
        <taxon>Magnoliopsida</taxon>
        <taxon>eudicotyledons</taxon>
        <taxon>Gunneridae</taxon>
        <taxon>Pentapetalae</taxon>
        <taxon>rosids</taxon>
        <taxon>fabids</taxon>
        <taxon>Fabales</taxon>
        <taxon>Fabaceae</taxon>
        <taxon>Papilionoideae</taxon>
        <taxon>50 kb inversion clade</taxon>
        <taxon>NPAAA clade</taxon>
        <taxon>Hologalegina</taxon>
        <taxon>IRL clade</taxon>
        <taxon>Trifolieae</taxon>
        <taxon>Trifolium</taxon>
    </lineage>
</organism>
<dbReference type="Proteomes" id="UP000265520">
    <property type="component" value="Unassembled WGS sequence"/>
</dbReference>
<name>A0A392UH25_9FABA</name>
<feature type="region of interest" description="Disordered" evidence="1">
    <location>
        <begin position="32"/>
        <end position="58"/>
    </location>
</feature>
<feature type="non-terminal residue" evidence="2">
    <location>
        <position position="1"/>
    </location>
</feature>
<reference evidence="2 3" key="1">
    <citation type="journal article" date="2018" name="Front. Plant Sci.">
        <title>Red Clover (Trifolium pratense) and Zigzag Clover (T. medium) - A Picture of Genomic Similarities and Differences.</title>
        <authorList>
            <person name="Dluhosova J."/>
            <person name="Istvanek J."/>
            <person name="Nedelnik J."/>
            <person name="Repkova J."/>
        </authorList>
    </citation>
    <scope>NUCLEOTIDE SEQUENCE [LARGE SCALE GENOMIC DNA]</scope>
    <source>
        <strain evidence="3">cv. 10/8</strain>
        <tissue evidence="2">Leaf</tissue>
    </source>
</reference>
<proteinExistence type="predicted"/>
<dbReference type="EMBL" id="LXQA010803322">
    <property type="protein sequence ID" value="MCI71760.1"/>
    <property type="molecule type" value="Genomic_DNA"/>
</dbReference>
<protein>
    <submittedName>
        <fullName evidence="2">Uncharacterized protein</fullName>
    </submittedName>
</protein>
<accession>A0A392UH25</accession>
<dbReference type="AlphaFoldDB" id="A0A392UH25"/>
<evidence type="ECO:0000313" key="3">
    <source>
        <dbReference type="Proteomes" id="UP000265520"/>
    </source>
</evidence>
<evidence type="ECO:0000256" key="1">
    <source>
        <dbReference type="SAM" id="MobiDB-lite"/>
    </source>
</evidence>
<comment type="caution">
    <text evidence="2">The sequence shown here is derived from an EMBL/GenBank/DDBJ whole genome shotgun (WGS) entry which is preliminary data.</text>
</comment>
<keyword evidence="3" id="KW-1185">Reference proteome</keyword>
<sequence length="58" mass="6398">AKLHRPVHRFDPVPCRFDRFFIGSFAARFSGQPEPHTWPVPGPTGPTGQSGPVLTTLE</sequence>
<evidence type="ECO:0000313" key="2">
    <source>
        <dbReference type="EMBL" id="MCI71760.1"/>
    </source>
</evidence>